<dbReference type="OrthoDB" id="954262at2"/>
<dbReference type="EMBL" id="QWLB01000048">
    <property type="protein sequence ID" value="RIH91295.1"/>
    <property type="molecule type" value="Genomic_DNA"/>
</dbReference>
<dbReference type="Proteomes" id="UP000266178">
    <property type="component" value="Unassembled WGS sequence"/>
</dbReference>
<dbReference type="InterPro" id="IPR052965">
    <property type="entry name" value="Pigment-catalase-like"/>
</dbReference>
<comment type="caution">
    <text evidence="1">The sequence shown here is derived from an EMBL/GenBank/DDBJ whole genome shotgun (WGS) entry which is preliminary data.</text>
</comment>
<sequence>MAVINRREAIRQFGAVGVGAVLGGTMTACGSAMGMAAKPNLDVDVLNFALNLEYLEAAFYLAAVGRLADLNAAGGGNAQIILPSGFDGSSPVPGLSDAVQQYANEIATDELNHVKAIRGALGAKAVARPVLDLGPAFAAAGAAASNNAISNFNPFANELFFLHGAFIFEDVGVTAYKGAARLITDDSAGGVLDTAAGILAVEAYHAGEIRTLLYQRKDQQAAAGLTVQQVTQAISDLRAKVGGGKDQGLVLNGQANLVVSDDNGVAFGRSPSEVLAIVYLGGMGKGGFFPNGLNGSLR</sequence>
<dbReference type="PROSITE" id="PS51257">
    <property type="entry name" value="PROKAR_LIPOPROTEIN"/>
    <property type="match status" value="1"/>
</dbReference>
<dbReference type="PANTHER" id="PTHR31694">
    <property type="entry name" value="DESICCATION-LIKE PROTEIN"/>
    <property type="match status" value="1"/>
</dbReference>
<reference evidence="1 2" key="1">
    <citation type="submission" date="2018-08" db="EMBL/GenBank/DDBJ databases">
        <title>Meiothermus granaticius genome AF-68 sequencing project.</title>
        <authorList>
            <person name="Da Costa M.S."/>
            <person name="Albuquerque L."/>
            <person name="Raposo P."/>
            <person name="Froufe H.J.C."/>
            <person name="Barroso C.S."/>
            <person name="Egas C."/>
        </authorList>
    </citation>
    <scope>NUCLEOTIDE SEQUENCE [LARGE SCALE GENOMIC DNA]</scope>
    <source>
        <strain evidence="1 2">AF-68</strain>
    </source>
</reference>
<keyword evidence="2" id="KW-1185">Reference proteome</keyword>
<evidence type="ECO:0000313" key="1">
    <source>
        <dbReference type="EMBL" id="RIH91295.1"/>
    </source>
</evidence>
<name>A0A399F6D3_9DEIN</name>
<organism evidence="1 2">
    <name type="scientific">Meiothermus granaticius NBRC 107808</name>
    <dbReference type="NCBI Taxonomy" id="1227551"/>
    <lineage>
        <taxon>Bacteria</taxon>
        <taxon>Thermotogati</taxon>
        <taxon>Deinococcota</taxon>
        <taxon>Deinococci</taxon>
        <taxon>Thermales</taxon>
        <taxon>Thermaceae</taxon>
        <taxon>Meiothermus</taxon>
    </lineage>
</organism>
<protein>
    <submittedName>
        <fullName evidence="1">Ferritin-like domain protein</fullName>
    </submittedName>
</protein>
<evidence type="ECO:0000313" key="2">
    <source>
        <dbReference type="Proteomes" id="UP000266178"/>
    </source>
</evidence>
<dbReference type="RefSeq" id="WP_119358235.1">
    <property type="nucleotide sequence ID" value="NZ_BJXM01000003.1"/>
</dbReference>
<dbReference type="PANTHER" id="PTHR31694:SF26">
    <property type="entry name" value="OS05G0151100 PROTEIN"/>
    <property type="match status" value="1"/>
</dbReference>
<gene>
    <name evidence="1" type="ORF">Mgrana_02788</name>
</gene>
<dbReference type="Pfam" id="PF13668">
    <property type="entry name" value="Ferritin_2"/>
    <property type="match status" value="1"/>
</dbReference>
<dbReference type="AlphaFoldDB" id="A0A399F6D3"/>
<accession>A0A399F6D3</accession>
<proteinExistence type="predicted"/>